<gene>
    <name evidence="1" type="ORF">GCM10011496_08130</name>
</gene>
<name>A0A916S8S4_9BURK</name>
<proteinExistence type="predicted"/>
<reference evidence="1" key="2">
    <citation type="submission" date="2020-09" db="EMBL/GenBank/DDBJ databases">
        <authorList>
            <person name="Sun Q."/>
            <person name="Zhou Y."/>
        </authorList>
    </citation>
    <scope>NUCLEOTIDE SEQUENCE</scope>
    <source>
        <strain evidence="1">CGMCC 1.15322</strain>
    </source>
</reference>
<sequence length="133" mass="14868">MPELRTNYEGWAGKPFELVAVATDKRVQDVVDYECIISRIVPTKQQFVQLWMGDSSHRDNLGGHAQLPAGYLIDKSGKIGERYVEPHPAGSLGPYCRLALRCEQVPFGWPEFFVRKPAWAGLSFNQSEISSAG</sequence>
<evidence type="ECO:0000313" key="1">
    <source>
        <dbReference type="EMBL" id="GGA89680.1"/>
    </source>
</evidence>
<keyword evidence="2" id="KW-1185">Reference proteome</keyword>
<protein>
    <submittedName>
        <fullName evidence="1">Uncharacterized protein</fullName>
    </submittedName>
</protein>
<dbReference type="AlphaFoldDB" id="A0A916S8S4"/>
<dbReference type="Gene3D" id="3.40.30.10">
    <property type="entry name" value="Glutaredoxin"/>
    <property type="match status" value="1"/>
</dbReference>
<reference evidence="1" key="1">
    <citation type="journal article" date="2014" name="Int. J. Syst. Evol. Microbiol.">
        <title>Complete genome sequence of Corynebacterium casei LMG S-19264T (=DSM 44701T), isolated from a smear-ripened cheese.</title>
        <authorList>
            <consortium name="US DOE Joint Genome Institute (JGI-PGF)"/>
            <person name="Walter F."/>
            <person name="Albersmeier A."/>
            <person name="Kalinowski J."/>
            <person name="Ruckert C."/>
        </authorList>
    </citation>
    <scope>NUCLEOTIDE SEQUENCE</scope>
    <source>
        <strain evidence="1">CGMCC 1.15322</strain>
    </source>
</reference>
<dbReference type="RefSeq" id="WP_229676156.1">
    <property type="nucleotide sequence ID" value="NZ_BMIG01000002.1"/>
</dbReference>
<comment type="caution">
    <text evidence="1">The sequence shown here is derived from an EMBL/GenBank/DDBJ whole genome shotgun (WGS) entry which is preliminary data.</text>
</comment>
<dbReference type="EMBL" id="BMIG01000002">
    <property type="protein sequence ID" value="GGA89680.1"/>
    <property type="molecule type" value="Genomic_DNA"/>
</dbReference>
<dbReference type="Proteomes" id="UP000620596">
    <property type="component" value="Unassembled WGS sequence"/>
</dbReference>
<evidence type="ECO:0000313" key="2">
    <source>
        <dbReference type="Proteomes" id="UP000620596"/>
    </source>
</evidence>
<organism evidence="1 2">
    <name type="scientific">Polaromonas eurypsychrophila</name>
    <dbReference type="NCBI Taxonomy" id="1614635"/>
    <lineage>
        <taxon>Bacteria</taxon>
        <taxon>Pseudomonadati</taxon>
        <taxon>Pseudomonadota</taxon>
        <taxon>Betaproteobacteria</taxon>
        <taxon>Burkholderiales</taxon>
        <taxon>Comamonadaceae</taxon>
        <taxon>Polaromonas</taxon>
    </lineage>
</organism>
<accession>A0A916S8S4</accession>